<evidence type="ECO:0000313" key="1">
    <source>
        <dbReference type="EMBL" id="CAF1371378.1"/>
    </source>
</evidence>
<proteinExistence type="predicted"/>
<evidence type="ECO:0000313" key="3">
    <source>
        <dbReference type="EMBL" id="CAF3836221.1"/>
    </source>
</evidence>
<reference evidence="3" key="1">
    <citation type="submission" date="2021-02" db="EMBL/GenBank/DDBJ databases">
        <authorList>
            <person name="Nowell W R."/>
        </authorList>
    </citation>
    <scope>NUCLEOTIDE SEQUENCE</scope>
</reference>
<accession>A0A819DCZ2</accession>
<dbReference type="EMBL" id="CAJNOU010003540">
    <property type="protein sequence ID" value="CAF1396009.1"/>
    <property type="molecule type" value="Genomic_DNA"/>
</dbReference>
<dbReference type="EMBL" id="CAJOBE010002662">
    <property type="protein sequence ID" value="CAF3836221.1"/>
    <property type="molecule type" value="Genomic_DNA"/>
</dbReference>
<protein>
    <submittedName>
        <fullName evidence="3">Uncharacterized protein</fullName>
    </submittedName>
</protein>
<dbReference type="OrthoDB" id="10053223at2759"/>
<evidence type="ECO:0000313" key="2">
    <source>
        <dbReference type="EMBL" id="CAF1396009.1"/>
    </source>
</evidence>
<dbReference type="Proteomes" id="UP000663889">
    <property type="component" value="Unassembled WGS sequence"/>
</dbReference>
<dbReference type="EMBL" id="CAJNOO010004168">
    <property type="protein sequence ID" value="CAF1371378.1"/>
    <property type="molecule type" value="Genomic_DNA"/>
</dbReference>
<sequence length="272" mass="32357">MNLCAQQINSVNKIVFGVVGVSPLASILSIPQQSTFDYFHLVLEIHFRYLLSEWCNVLKQNTLALNFINDCLDEISYPHTFHRRPLNFTNCIKWKASQLRCFMIYTALPLLVKLCLNVSNCFPQVYISYFVLLFIYIRLLRHFDDRDEIRKMSRHIHSYLNYFSSISDPCKELLSVHVLVHLWQQVQQHGGLAYHRQVSYLCNTYTEKYRQEFDLIYNQTFGEFSNLSLKYYSRYQCGLIVYHSISYNRRQNSNSYTVCVKDEKVEFETEHD</sequence>
<evidence type="ECO:0000313" key="4">
    <source>
        <dbReference type="EMBL" id="CAF4126055.1"/>
    </source>
</evidence>
<dbReference type="Proteomes" id="UP000663874">
    <property type="component" value="Unassembled WGS sequence"/>
</dbReference>
<dbReference type="Proteomes" id="UP000663823">
    <property type="component" value="Unassembled WGS sequence"/>
</dbReference>
<name>A0A819DCZ2_9BILA</name>
<comment type="caution">
    <text evidence="3">The sequence shown here is derived from an EMBL/GenBank/DDBJ whole genome shotgun (WGS) entry which is preliminary data.</text>
</comment>
<evidence type="ECO:0000313" key="5">
    <source>
        <dbReference type="Proteomes" id="UP000663874"/>
    </source>
</evidence>
<dbReference type="Proteomes" id="UP000663882">
    <property type="component" value="Unassembled WGS sequence"/>
</dbReference>
<gene>
    <name evidence="3" type="ORF">FNK824_LOCUS17061</name>
    <name evidence="4" type="ORF">OTI717_LOCUS35069</name>
    <name evidence="1" type="ORF">RFH988_LOCUS33357</name>
    <name evidence="2" type="ORF">SEV965_LOCUS31188</name>
</gene>
<organism evidence="3 5">
    <name type="scientific">Rotaria sordida</name>
    <dbReference type="NCBI Taxonomy" id="392033"/>
    <lineage>
        <taxon>Eukaryota</taxon>
        <taxon>Metazoa</taxon>
        <taxon>Spiralia</taxon>
        <taxon>Gnathifera</taxon>
        <taxon>Rotifera</taxon>
        <taxon>Eurotatoria</taxon>
        <taxon>Bdelloidea</taxon>
        <taxon>Philodinida</taxon>
        <taxon>Philodinidae</taxon>
        <taxon>Rotaria</taxon>
    </lineage>
</organism>
<dbReference type="EMBL" id="CAJOAX010013161">
    <property type="protein sequence ID" value="CAF4126055.1"/>
    <property type="molecule type" value="Genomic_DNA"/>
</dbReference>
<dbReference type="AlphaFoldDB" id="A0A819DCZ2"/>